<proteinExistence type="inferred from homology"/>
<dbReference type="PANTHER" id="PTHR10381:SF15">
    <property type="entry name" value="CHLOROPLASTIC ATP-DEPENDENT CLP PROTEASE PROTEOLYTIC SUBUNIT 1"/>
    <property type="match status" value="1"/>
</dbReference>
<dbReference type="InterPro" id="IPR029045">
    <property type="entry name" value="ClpP/crotonase-like_dom_sf"/>
</dbReference>
<dbReference type="InterPro" id="IPR001907">
    <property type="entry name" value="ClpP"/>
</dbReference>
<evidence type="ECO:0000256" key="4">
    <source>
        <dbReference type="ARBA" id="ARBA00022801"/>
    </source>
</evidence>
<dbReference type="CDD" id="cd07017">
    <property type="entry name" value="S14_ClpP_2"/>
    <property type="match status" value="1"/>
</dbReference>
<dbReference type="GeneID" id="38278882"/>
<comment type="subcellular location">
    <subcellularLocation>
        <location evidence="6">Plastid</location>
        <location evidence="6">Chloroplast stroma</location>
    </subcellularLocation>
</comment>
<feature type="active site" evidence="7">
    <location>
        <position position="101"/>
    </location>
</feature>
<comment type="similarity">
    <text evidence="1 6 8">Belongs to the peptidase S14 family.</text>
</comment>
<evidence type="ECO:0000256" key="8">
    <source>
        <dbReference type="RuleBase" id="RU003567"/>
    </source>
</evidence>
<dbReference type="InterPro" id="IPR018215">
    <property type="entry name" value="ClpP_Ser_AS"/>
</dbReference>
<sequence>MPLGLPKIPYKFPGDPSAQWVDIYNRLYRERILFICQPINDELSNQLIGIMVYLNGENRSKDIFVYINSTGGSVTCGIGVYDIMNYIQPKIITTCVGIASSMASFILAGGEPDNRLAFRNSRIMIHQPEGGSDGQATQILSESYEILRIRKNVAQIYSKKTGQNLNRISKDMDRDEYMSAEEAKNYGLIDYIRQYQK</sequence>
<comment type="catalytic activity">
    <reaction evidence="6 7">
        <text>Hydrolysis of proteins to small peptides in the presence of ATP and magnesium. alpha-casein is the usual test substrate. In the absence of ATP, only oligopeptides shorter than five residues are hydrolyzed (such as succinyl-Leu-Tyr-|-NHMec, and Leu-Tyr-Leu-|-Tyr-Trp, in which cleavage of the -Tyr-|-Leu- and -Tyr-|-Trp bonds also occurs).</text>
        <dbReference type="EC" id="3.4.21.92"/>
    </reaction>
</comment>
<dbReference type="GO" id="GO:0009368">
    <property type="term" value="C:endopeptidase Clp complex"/>
    <property type="evidence" value="ECO:0007669"/>
    <property type="project" value="TreeGrafter"/>
</dbReference>
<keyword evidence="5 6" id="KW-0720">Serine protease</keyword>
<evidence type="ECO:0000313" key="9">
    <source>
        <dbReference type="EMBL" id="AYC65009.1"/>
    </source>
</evidence>
<dbReference type="EMBL" id="MH591105">
    <property type="protein sequence ID" value="AYC65009.1"/>
    <property type="molecule type" value="Genomic_DNA"/>
</dbReference>
<dbReference type="Pfam" id="PF00574">
    <property type="entry name" value="CLP_protease"/>
    <property type="match status" value="1"/>
</dbReference>
<evidence type="ECO:0000256" key="5">
    <source>
        <dbReference type="ARBA" id="ARBA00022825"/>
    </source>
</evidence>
<comment type="function">
    <text evidence="6">Cleaves peptides in various proteins in a process that requires ATP hydrolysis. Has a chymotrypsin-like activity. Plays a major role in the degradation of misfolded proteins.</text>
</comment>
<dbReference type="GO" id="GO:0009570">
    <property type="term" value="C:chloroplast stroma"/>
    <property type="evidence" value="ECO:0007669"/>
    <property type="project" value="UniProtKB-SubCell"/>
</dbReference>
<keyword evidence="2 9" id="KW-0934">Plastid</keyword>
<reference evidence="9" key="2">
    <citation type="journal article" date="2019" name="Mol. Phylogenet. Evol.">
        <title>Reassessment of the classification of bryopsidales (chlorophyta) based on chloroplast phylogenomic analyses.</title>
        <authorList>
            <person name="Cremen M.C."/>
            <person name="Leliaert F."/>
            <person name="West J."/>
            <person name="Lam D.W."/>
            <person name="Shimada S."/>
            <person name="Lopez-Bautista J.M."/>
            <person name="Verbruggen H."/>
        </authorList>
    </citation>
    <scope>NUCLEOTIDE SEQUENCE</scope>
</reference>
<dbReference type="GO" id="GO:0051117">
    <property type="term" value="F:ATPase binding"/>
    <property type="evidence" value="ECO:0007669"/>
    <property type="project" value="TreeGrafter"/>
</dbReference>
<evidence type="ECO:0000256" key="2">
    <source>
        <dbReference type="ARBA" id="ARBA00022640"/>
    </source>
</evidence>
<keyword evidence="9" id="KW-0150">Chloroplast</keyword>
<reference evidence="9" key="1">
    <citation type="submission" date="2018-07" db="EMBL/GenBank/DDBJ databases">
        <authorList>
            <person name="Quirk P.G."/>
            <person name="Krulwich T.A."/>
        </authorList>
    </citation>
    <scope>NUCLEOTIDE SEQUENCE</scope>
</reference>
<organism evidence="9">
    <name type="scientific">Callipsygma wilsonis</name>
    <dbReference type="NCBI Taxonomy" id="2320807"/>
    <lineage>
        <taxon>Eukaryota</taxon>
        <taxon>Viridiplantae</taxon>
        <taxon>Chlorophyta</taxon>
        <taxon>core chlorophytes</taxon>
        <taxon>Ulvophyceae</taxon>
        <taxon>TCBD clade</taxon>
        <taxon>Bryopsidales</taxon>
        <taxon>Halimedineae</taxon>
        <taxon>Halimedaceae</taxon>
        <taxon>Rhipiliopsideae</taxon>
        <taxon>Callipsygma</taxon>
    </lineage>
</organism>
<dbReference type="GO" id="GO:0004252">
    <property type="term" value="F:serine-type endopeptidase activity"/>
    <property type="evidence" value="ECO:0007669"/>
    <property type="project" value="UniProtKB-UniRule"/>
</dbReference>
<feature type="active site" description="Nucleophile" evidence="6">
    <location>
        <position position="101"/>
    </location>
</feature>
<evidence type="ECO:0000256" key="3">
    <source>
        <dbReference type="ARBA" id="ARBA00022670"/>
    </source>
</evidence>
<dbReference type="PANTHER" id="PTHR10381">
    <property type="entry name" value="ATP-DEPENDENT CLP PROTEASE PROTEOLYTIC SUBUNIT"/>
    <property type="match status" value="1"/>
</dbReference>
<accession>A0A386B001</accession>
<protein>
    <recommendedName>
        <fullName evidence="6 8">ATP-dependent Clp protease proteolytic subunit</fullName>
        <ecNumber evidence="6">3.4.21.92</ecNumber>
    </recommendedName>
    <alternativeName>
        <fullName evidence="6">Endopeptidase Clp</fullName>
    </alternativeName>
</protein>
<name>A0A386B001_9CHLO</name>
<dbReference type="GO" id="GO:0006515">
    <property type="term" value="P:protein quality control for misfolded or incompletely synthesized proteins"/>
    <property type="evidence" value="ECO:0007669"/>
    <property type="project" value="TreeGrafter"/>
</dbReference>
<evidence type="ECO:0000256" key="6">
    <source>
        <dbReference type="HAMAP-Rule" id="MF_00444"/>
    </source>
</evidence>
<evidence type="ECO:0000256" key="7">
    <source>
        <dbReference type="PROSITE-ProRule" id="PRU10085"/>
    </source>
</evidence>
<gene>
    <name evidence="6 9" type="primary">clpP</name>
</gene>
<feature type="active site" evidence="6">
    <location>
        <position position="126"/>
    </location>
</feature>
<dbReference type="Gene3D" id="3.90.226.10">
    <property type="entry name" value="2-enoyl-CoA Hydratase, Chain A, domain 1"/>
    <property type="match status" value="1"/>
</dbReference>
<dbReference type="RefSeq" id="YP_009519091.1">
    <property type="nucleotide sequence ID" value="NC_039522.1"/>
</dbReference>
<dbReference type="SUPFAM" id="SSF52096">
    <property type="entry name" value="ClpP/crotonase"/>
    <property type="match status" value="1"/>
</dbReference>
<keyword evidence="4 6" id="KW-0378">Hydrolase</keyword>
<dbReference type="HAMAP" id="MF_00444">
    <property type="entry name" value="ClpP"/>
    <property type="match status" value="1"/>
</dbReference>
<dbReference type="PRINTS" id="PR00127">
    <property type="entry name" value="CLPPROTEASEP"/>
</dbReference>
<keyword evidence="3 6" id="KW-0645">Protease</keyword>
<dbReference type="InterPro" id="IPR023562">
    <property type="entry name" value="ClpP/TepA"/>
</dbReference>
<dbReference type="EC" id="3.4.21.92" evidence="6"/>
<geneLocation type="chloroplast" evidence="9"/>
<evidence type="ECO:0000256" key="1">
    <source>
        <dbReference type="ARBA" id="ARBA00007039"/>
    </source>
</evidence>
<dbReference type="AlphaFoldDB" id="A0A386B001"/>
<dbReference type="PROSITE" id="PS00381">
    <property type="entry name" value="CLP_PROTEASE_SER"/>
    <property type="match status" value="1"/>
</dbReference>
<comment type="subunit">
    <text evidence="6">Component of the chloroplastic Clp protease core complex.</text>
</comment>
<dbReference type="GO" id="GO:0004176">
    <property type="term" value="F:ATP-dependent peptidase activity"/>
    <property type="evidence" value="ECO:0007669"/>
    <property type="project" value="InterPro"/>
</dbReference>